<dbReference type="AlphaFoldDB" id="A0A0K2T9W4"/>
<reference evidence="2" key="1">
    <citation type="submission" date="2014-05" db="EMBL/GenBank/DDBJ databases">
        <authorList>
            <person name="Chronopoulou M."/>
        </authorList>
    </citation>
    <scope>NUCLEOTIDE SEQUENCE</scope>
    <source>
        <tissue evidence="2">Whole organism</tissue>
    </source>
</reference>
<proteinExistence type="predicted"/>
<evidence type="ECO:0000256" key="1">
    <source>
        <dbReference type="SAM" id="MobiDB-lite"/>
    </source>
</evidence>
<accession>A0A0K2T9W4</accession>
<evidence type="ECO:0000313" key="2">
    <source>
        <dbReference type="EMBL" id="CDW22337.1"/>
    </source>
</evidence>
<feature type="region of interest" description="Disordered" evidence="1">
    <location>
        <begin position="15"/>
        <end position="34"/>
    </location>
</feature>
<dbReference type="EMBL" id="HACA01004976">
    <property type="protein sequence ID" value="CDW22337.1"/>
    <property type="molecule type" value="Transcribed_RNA"/>
</dbReference>
<organism evidence="2">
    <name type="scientific">Lepeophtheirus salmonis</name>
    <name type="common">Salmon louse</name>
    <name type="synonym">Caligus salmonis</name>
    <dbReference type="NCBI Taxonomy" id="72036"/>
    <lineage>
        <taxon>Eukaryota</taxon>
        <taxon>Metazoa</taxon>
        <taxon>Ecdysozoa</taxon>
        <taxon>Arthropoda</taxon>
        <taxon>Crustacea</taxon>
        <taxon>Multicrustacea</taxon>
        <taxon>Hexanauplia</taxon>
        <taxon>Copepoda</taxon>
        <taxon>Siphonostomatoida</taxon>
        <taxon>Caligidae</taxon>
        <taxon>Lepeophtheirus</taxon>
    </lineage>
</organism>
<sequence>MTFFGSTCRVYFPAGSGGQTQQERSAMQKKKSIF</sequence>
<protein>
    <submittedName>
        <fullName evidence="2">Uncharacterized protein</fullName>
    </submittedName>
</protein>
<name>A0A0K2T9W4_LEPSM</name>